<sequence>MSDCWGFYSEFDTLKECFDYVAWLQSQNDVEPHISTTIGNAFREYLQKARGSSLNITNLLNALVELRNVIVKNANNYGVFRNKGFGENCDGGHIYNVSISLCRIYGALLFLYFNITETEKDRGGGGWSELSCNDSNSEFCKWLTRPPNPGSGLLSGGFSINDLNSTSGNQIVSQIGTQLSSTGGLCWFLRAALFLPPWLHEKTAAACLLVKQLCDEIRNGGMTNKIPGEYADGYDAIKRICTKLLEAFAKLIKENNNGFLSVTHNGSTGMSPYNVEENFRECFGYVRTQLPDVIASLEHMKGQCASWTAEKIKNAQTPGPFLYGFTFTDSCNPSTIEQQGRSELTQAIEDVLRDLNELNEILNPTSHAVAIGLGVASSLLVGGSAATAYFYPGLLSSNINMVVG</sequence>
<accession>A0AAV4LLH9</accession>
<dbReference type="GeneID" id="94192132"/>
<comment type="caution">
    <text evidence="1">The sequence shown here is derived from an EMBL/GenBank/DDBJ whole genome shotgun (WGS) entry which is preliminary data.</text>
</comment>
<evidence type="ECO:0000313" key="2">
    <source>
        <dbReference type="Proteomes" id="UP001497744"/>
    </source>
</evidence>
<name>A0AAV4LLH9_BABCB</name>
<dbReference type="Proteomes" id="UP001497744">
    <property type="component" value="Unassembled WGS sequence"/>
</dbReference>
<protein>
    <submittedName>
        <fullName evidence="1">Secreted antigen 1</fullName>
    </submittedName>
</protein>
<dbReference type="EMBL" id="BPLF01000001">
    <property type="protein sequence ID" value="GIX60649.1"/>
    <property type="molecule type" value="Genomic_DNA"/>
</dbReference>
<gene>
    <name evidence="1" type="ORF">BcabD6B2_00840</name>
</gene>
<proteinExistence type="predicted"/>
<dbReference type="AlphaFoldDB" id="A0AAV4LLH9"/>
<organism evidence="1 2">
    <name type="scientific">Babesia caballi</name>
    <dbReference type="NCBI Taxonomy" id="5871"/>
    <lineage>
        <taxon>Eukaryota</taxon>
        <taxon>Sar</taxon>
        <taxon>Alveolata</taxon>
        <taxon>Apicomplexa</taxon>
        <taxon>Aconoidasida</taxon>
        <taxon>Piroplasmida</taxon>
        <taxon>Babesiidae</taxon>
        <taxon>Babesia</taxon>
    </lineage>
</organism>
<dbReference type="RefSeq" id="XP_067712720.1">
    <property type="nucleotide sequence ID" value="XM_067856619.1"/>
</dbReference>
<keyword evidence="2" id="KW-1185">Reference proteome</keyword>
<evidence type="ECO:0000313" key="1">
    <source>
        <dbReference type="EMBL" id="GIX60649.1"/>
    </source>
</evidence>
<reference evidence="1 2" key="1">
    <citation type="submission" date="2021-06" db="EMBL/GenBank/DDBJ databases">
        <title>Genome sequence of Babesia caballi.</title>
        <authorList>
            <person name="Yamagishi J."/>
            <person name="Kidaka T."/>
            <person name="Ochi A."/>
        </authorList>
    </citation>
    <scope>NUCLEOTIDE SEQUENCE [LARGE SCALE GENOMIC DNA]</scope>
    <source>
        <strain evidence="1">USDA-D6B2</strain>
    </source>
</reference>